<gene>
    <name evidence="2" type="ORF">ABE541_12755</name>
</gene>
<keyword evidence="3" id="KW-1185">Reference proteome</keyword>
<protein>
    <submittedName>
        <fullName evidence="2">Uncharacterized protein</fullName>
    </submittedName>
</protein>
<reference evidence="2 3" key="1">
    <citation type="submission" date="2024-04" db="EMBL/GenBank/DDBJ databases">
        <title>WGS of bacteria from Torrens River.</title>
        <authorList>
            <person name="Wyrsch E.R."/>
            <person name="Drigo B."/>
        </authorList>
    </citation>
    <scope>NUCLEOTIDE SEQUENCE [LARGE SCALE GENOMIC DNA]</scope>
    <source>
        <strain evidence="2 3">TWI391</strain>
    </source>
</reference>
<organism evidence="2 3">
    <name type="scientific">Sphingobacterium kitahiroshimense</name>
    <dbReference type="NCBI Taxonomy" id="470446"/>
    <lineage>
        <taxon>Bacteria</taxon>
        <taxon>Pseudomonadati</taxon>
        <taxon>Bacteroidota</taxon>
        <taxon>Sphingobacteriia</taxon>
        <taxon>Sphingobacteriales</taxon>
        <taxon>Sphingobacteriaceae</taxon>
        <taxon>Sphingobacterium</taxon>
    </lineage>
</organism>
<keyword evidence="1" id="KW-0472">Membrane</keyword>
<evidence type="ECO:0000313" key="2">
    <source>
        <dbReference type="EMBL" id="MEN5378131.1"/>
    </source>
</evidence>
<keyword evidence="1" id="KW-0812">Transmembrane</keyword>
<dbReference type="RefSeq" id="WP_132843735.1">
    <property type="nucleotide sequence ID" value="NZ_JBDJLH010000008.1"/>
</dbReference>
<name>A0ABV0BTS9_9SPHI</name>
<comment type="caution">
    <text evidence="2">The sequence shown here is derived from an EMBL/GenBank/DDBJ whole genome shotgun (WGS) entry which is preliminary data.</text>
</comment>
<proteinExistence type="predicted"/>
<feature type="transmembrane region" description="Helical" evidence="1">
    <location>
        <begin position="58"/>
        <end position="78"/>
    </location>
</feature>
<evidence type="ECO:0000256" key="1">
    <source>
        <dbReference type="SAM" id="Phobius"/>
    </source>
</evidence>
<accession>A0ABV0BTS9</accession>
<keyword evidence="1" id="KW-1133">Transmembrane helix</keyword>
<dbReference type="EMBL" id="JBDJNQ010000005">
    <property type="protein sequence ID" value="MEN5378131.1"/>
    <property type="molecule type" value="Genomic_DNA"/>
</dbReference>
<feature type="transmembrane region" description="Helical" evidence="1">
    <location>
        <begin position="28"/>
        <end position="51"/>
    </location>
</feature>
<dbReference type="Proteomes" id="UP001409291">
    <property type="component" value="Unassembled WGS sequence"/>
</dbReference>
<sequence length="79" mass="9052">MRLTPINIVSACLVAWYFVEDMSDTKPLLSMTALLILMVVLLLVDIFFRIIVKQNKKLWLYELGFIVVVAILTLIIKIA</sequence>
<evidence type="ECO:0000313" key="3">
    <source>
        <dbReference type="Proteomes" id="UP001409291"/>
    </source>
</evidence>